<keyword evidence="1" id="KW-0560">Oxidoreductase</keyword>
<dbReference type="GO" id="GO:0070967">
    <property type="term" value="F:coenzyme F420 binding"/>
    <property type="evidence" value="ECO:0007669"/>
    <property type="project" value="TreeGrafter"/>
</dbReference>
<reference evidence="3 4" key="1">
    <citation type="submission" date="2018-10" db="EMBL/GenBank/DDBJ databases">
        <title>Isolation from cow dung.</title>
        <authorList>
            <person name="Ling L."/>
        </authorList>
    </citation>
    <scope>NUCLEOTIDE SEQUENCE [LARGE SCALE GENOMIC DNA]</scope>
    <source>
        <strain evidence="3 4">NEAU-LL90</strain>
    </source>
</reference>
<dbReference type="RefSeq" id="WP_122190018.1">
    <property type="nucleotide sequence ID" value="NZ_RFFH01000010.1"/>
</dbReference>
<evidence type="ECO:0000313" key="3">
    <source>
        <dbReference type="EMBL" id="RMI30350.1"/>
    </source>
</evidence>
<dbReference type="GO" id="GO:0016627">
    <property type="term" value="F:oxidoreductase activity, acting on the CH-CH group of donors"/>
    <property type="evidence" value="ECO:0007669"/>
    <property type="project" value="TreeGrafter"/>
</dbReference>
<evidence type="ECO:0000259" key="2">
    <source>
        <dbReference type="Pfam" id="PF01243"/>
    </source>
</evidence>
<dbReference type="Pfam" id="PF01243">
    <property type="entry name" value="PNPOx_N"/>
    <property type="match status" value="1"/>
</dbReference>
<organism evidence="3 4">
    <name type="scientific">Nocardia stercoris</name>
    <dbReference type="NCBI Taxonomy" id="2483361"/>
    <lineage>
        <taxon>Bacteria</taxon>
        <taxon>Bacillati</taxon>
        <taxon>Actinomycetota</taxon>
        <taxon>Actinomycetes</taxon>
        <taxon>Mycobacteriales</taxon>
        <taxon>Nocardiaceae</taxon>
        <taxon>Nocardia</taxon>
    </lineage>
</organism>
<dbReference type="InterPro" id="IPR052019">
    <property type="entry name" value="F420H2_bilvrd_red/Heme_oxyg"/>
</dbReference>
<gene>
    <name evidence="3" type="ORF">EBN03_22150</name>
</gene>
<dbReference type="OrthoDB" id="5115613at2"/>
<accession>A0A3M2L0U6</accession>
<dbReference type="PANTHER" id="PTHR35176">
    <property type="entry name" value="HEME OXYGENASE HI_0854-RELATED"/>
    <property type="match status" value="1"/>
</dbReference>
<dbReference type="Gene3D" id="2.30.110.10">
    <property type="entry name" value="Electron Transport, Fmn-binding Protein, Chain A"/>
    <property type="match status" value="1"/>
</dbReference>
<sequence length="163" mass="18541">MTSWSEFRRAAPRIGAIFERRHAATGQLCLLATTRSDGYPRISPIEPTIFEDELWLVGMPGTTKFRDLGRDPRFCLHTATVDTQVGDGDAKLFGTVYHVEDRERQARWAQDLFDRTGFDTRAEVFDPFYAVDVTGASAVELTDGHLEIVIWKPGEEERVVRKH</sequence>
<dbReference type="SUPFAM" id="SSF50475">
    <property type="entry name" value="FMN-binding split barrel"/>
    <property type="match status" value="1"/>
</dbReference>
<dbReference type="Proteomes" id="UP000279275">
    <property type="component" value="Unassembled WGS sequence"/>
</dbReference>
<dbReference type="InterPro" id="IPR011576">
    <property type="entry name" value="Pyridox_Oxase_N"/>
</dbReference>
<dbReference type="EMBL" id="RFFH01000010">
    <property type="protein sequence ID" value="RMI30350.1"/>
    <property type="molecule type" value="Genomic_DNA"/>
</dbReference>
<protein>
    <submittedName>
        <fullName evidence="3">Pyridoxamine 5'-phosphate oxidase family protein</fullName>
    </submittedName>
</protein>
<proteinExistence type="predicted"/>
<dbReference type="AlphaFoldDB" id="A0A3M2L0U6"/>
<evidence type="ECO:0000256" key="1">
    <source>
        <dbReference type="ARBA" id="ARBA00023002"/>
    </source>
</evidence>
<evidence type="ECO:0000313" key="4">
    <source>
        <dbReference type="Proteomes" id="UP000279275"/>
    </source>
</evidence>
<name>A0A3M2L0U6_9NOCA</name>
<comment type="caution">
    <text evidence="3">The sequence shown here is derived from an EMBL/GenBank/DDBJ whole genome shotgun (WGS) entry which is preliminary data.</text>
</comment>
<keyword evidence="4" id="KW-1185">Reference proteome</keyword>
<dbReference type="GO" id="GO:0005829">
    <property type="term" value="C:cytosol"/>
    <property type="evidence" value="ECO:0007669"/>
    <property type="project" value="TreeGrafter"/>
</dbReference>
<dbReference type="InterPro" id="IPR012349">
    <property type="entry name" value="Split_barrel_FMN-bd"/>
</dbReference>
<dbReference type="PANTHER" id="PTHR35176:SF6">
    <property type="entry name" value="HEME OXYGENASE HI_0854-RELATED"/>
    <property type="match status" value="1"/>
</dbReference>
<feature type="domain" description="Pyridoxamine 5'-phosphate oxidase N-terminal" evidence="2">
    <location>
        <begin position="27"/>
        <end position="112"/>
    </location>
</feature>